<dbReference type="PANTHER" id="PTHR12681:SF0">
    <property type="entry name" value="ZINC FINGER CCCH DOMAIN-CONTAINING PROTEIN 15"/>
    <property type="match status" value="1"/>
</dbReference>
<dbReference type="GO" id="GO:0005829">
    <property type="term" value="C:cytosol"/>
    <property type="evidence" value="ECO:0007669"/>
    <property type="project" value="TreeGrafter"/>
</dbReference>
<dbReference type="GO" id="GO:0003729">
    <property type="term" value="F:mRNA binding"/>
    <property type="evidence" value="ECO:0007669"/>
    <property type="project" value="TreeGrafter"/>
</dbReference>
<proteinExistence type="predicted"/>
<evidence type="ECO:0000256" key="1">
    <source>
        <dbReference type="ARBA" id="ARBA00022723"/>
    </source>
</evidence>
<name>A0A7S1N427_9EUGL</name>
<feature type="region of interest" description="Disordered" evidence="4">
    <location>
        <begin position="213"/>
        <end position="235"/>
    </location>
</feature>
<evidence type="ECO:0000256" key="4">
    <source>
        <dbReference type="SAM" id="MobiDB-lite"/>
    </source>
</evidence>
<evidence type="ECO:0000259" key="5">
    <source>
        <dbReference type="Pfam" id="PF16543"/>
    </source>
</evidence>
<feature type="region of interest" description="Disordered" evidence="4">
    <location>
        <begin position="81"/>
        <end position="104"/>
    </location>
</feature>
<keyword evidence="1" id="KW-0479">Metal-binding</keyword>
<dbReference type="GO" id="GO:0008270">
    <property type="term" value="F:zinc ion binding"/>
    <property type="evidence" value="ECO:0007669"/>
    <property type="project" value="UniProtKB-KW"/>
</dbReference>
<feature type="compositionally biased region" description="Low complexity" evidence="4">
    <location>
        <begin position="220"/>
        <end position="229"/>
    </location>
</feature>
<dbReference type="GO" id="GO:0002181">
    <property type="term" value="P:cytoplasmic translation"/>
    <property type="evidence" value="ECO:0007669"/>
    <property type="project" value="TreeGrafter"/>
</dbReference>
<dbReference type="Pfam" id="PF16543">
    <property type="entry name" value="DFRP_C"/>
    <property type="match status" value="1"/>
</dbReference>
<feature type="compositionally biased region" description="Basic and acidic residues" evidence="4">
    <location>
        <begin position="81"/>
        <end position="98"/>
    </location>
</feature>
<evidence type="ECO:0000256" key="2">
    <source>
        <dbReference type="ARBA" id="ARBA00022771"/>
    </source>
</evidence>
<evidence type="ECO:0000256" key="3">
    <source>
        <dbReference type="ARBA" id="ARBA00022833"/>
    </source>
</evidence>
<accession>A0A7S1N427</accession>
<dbReference type="EMBL" id="HBGA01017612">
    <property type="protein sequence ID" value="CAD8995769.1"/>
    <property type="molecule type" value="Transcribed_RNA"/>
</dbReference>
<dbReference type="Gene3D" id="6.20.400.10">
    <property type="match status" value="1"/>
</dbReference>
<dbReference type="InterPro" id="IPR032378">
    <property type="entry name" value="ZC3H15/TMA46_C"/>
</dbReference>
<feature type="domain" description="ZC3H15/TMA46 family C-terminal" evidence="5">
    <location>
        <begin position="131"/>
        <end position="211"/>
    </location>
</feature>
<reference evidence="6" key="1">
    <citation type="submission" date="2021-01" db="EMBL/GenBank/DDBJ databases">
        <authorList>
            <person name="Corre E."/>
            <person name="Pelletier E."/>
            <person name="Niang G."/>
            <person name="Scheremetjew M."/>
            <person name="Finn R."/>
            <person name="Kale V."/>
            <person name="Holt S."/>
            <person name="Cochrane G."/>
            <person name="Meng A."/>
            <person name="Brown T."/>
            <person name="Cohen L."/>
        </authorList>
    </citation>
    <scope>NUCLEOTIDE SEQUENCE</scope>
    <source>
        <strain evidence="6">NIES-381</strain>
    </source>
</reference>
<protein>
    <recommendedName>
        <fullName evidence="5">ZC3H15/TMA46 family C-terminal domain-containing protein</fullName>
    </recommendedName>
</protein>
<keyword evidence="2" id="KW-0863">Zinc-finger</keyword>
<organism evidence="6">
    <name type="scientific">Eutreptiella gymnastica</name>
    <dbReference type="NCBI Taxonomy" id="73025"/>
    <lineage>
        <taxon>Eukaryota</taxon>
        <taxon>Discoba</taxon>
        <taxon>Euglenozoa</taxon>
        <taxon>Euglenida</taxon>
        <taxon>Spirocuta</taxon>
        <taxon>Euglenophyceae</taxon>
        <taxon>Eutreptiales</taxon>
        <taxon>Eutreptiaceae</taxon>
        <taxon>Eutreptiella</taxon>
    </lineage>
</organism>
<dbReference type="PANTHER" id="PTHR12681">
    <property type="entry name" value="ZINC FINGER-CONTAINING PROTEIN P48ZNF"/>
    <property type="match status" value="1"/>
</dbReference>
<evidence type="ECO:0000313" key="6">
    <source>
        <dbReference type="EMBL" id="CAD8995769.1"/>
    </source>
</evidence>
<keyword evidence="3" id="KW-0862">Zinc</keyword>
<gene>
    <name evidence="6" type="ORF">EGYM00392_LOCUS6826</name>
</gene>
<sequence length="249" mass="28078">MAPKGKKVVKIMNQKGQKGNKVTMMIDERINKKGKTVVVAPQRGAPPSQVEIKAKKKAEQAALEAQNRMLFKAAPSKAELEAKRKAQEEKEAKEKGDAYAHLQEGEEDYRWTAEDFEPVEVDETRLEEQLQKELEELREKLASGKIKGTKVTPESFKKWKEQKRKEKILADKKAKIKAIRTGALTGKMLYEMDESLFKDDDEADEVIEREDEVLREAEEAAASQEAETAGIDASLFAGDDLDLEDVDVE</sequence>
<dbReference type="AlphaFoldDB" id="A0A7S1N427"/>